<dbReference type="EC" id="3.1.3.74" evidence="7"/>
<dbReference type="GO" id="GO:0005829">
    <property type="term" value="C:cytosol"/>
    <property type="evidence" value="ECO:0007669"/>
    <property type="project" value="TreeGrafter"/>
</dbReference>
<evidence type="ECO:0000256" key="4">
    <source>
        <dbReference type="ARBA" id="ARBA00023136"/>
    </source>
</evidence>
<dbReference type="InterPro" id="IPR023214">
    <property type="entry name" value="HAD_sf"/>
</dbReference>
<dbReference type="InterPro" id="IPR006379">
    <property type="entry name" value="HAD-SF_hydro_IIB"/>
</dbReference>
<dbReference type="InterPro" id="IPR036412">
    <property type="entry name" value="HAD-like_sf"/>
</dbReference>
<evidence type="ECO:0000256" key="1">
    <source>
        <dbReference type="ARBA" id="ARBA00004141"/>
    </source>
</evidence>
<dbReference type="GO" id="GO:0016020">
    <property type="term" value="C:membrane"/>
    <property type="evidence" value="ECO:0007669"/>
    <property type="project" value="UniProtKB-SubCell"/>
</dbReference>
<reference evidence="7 8" key="1">
    <citation type="submission" date="2018-03" db="EMBL/GenBank/DDBJ databases">
        <title>Genome sequence of Clostridium vincentii DSM 10228.</title>
        <authorList>
            <person name="Poehlein A."/>
            <person name="Daniel R."/>
        </authorList>
    </citation>
    <scope>NUCLEOTIDE SEQUENCE [LARGE SCALE GENOMIC DNA]</scope>
    <source>
        <strain evidence="7 8">DSM 10228</strain>
    </source>
</reference>
<gene>
    <name evidence="7" type="primary">yigL</name>
    <name evidence="7" type="ORF">CLVI_03530</name>
</gene>
<evidence type="ECO:0000313" key="7">
    <source>
        <dbReference type="EMBL" id="PRR84055.1"/>
    </source>
</evidence>
<sequence>MPKVGMRIIKSAIVVFICFLIYFIREDGMPFYSAIAGILCMQQYLSNSLKAAGNRTIGTIIGGAFGMLILVIERTFIPEGMPIVEYFLISIAIIPLIYLTILIEKQAISYIACVVFLSVTVIHGVDVSPFFFTINRILDTLIGIFVSLGVNSFQFPKKKNPNILFVSDLDDTLLNSKGEISPYSKVKLNQMIRKGAQITISSTRTAATLIPLMKDVDIKLPLITMNGAALYNIKKKIYINCKNINSLVARKVLDIFKQYGLNVFVHSIINDIVHIYYDDFTNSVEEEYYHLVKTLPLKNYIYGELPKNKKIVYFRAIDKEDIIKKLYDELIFLDNDSNLNINYYKDAKNPGYYYLDIYSSEASRKNAILDIKKKLTVDRIVTFGNSERDIDMIKTADNGYIVENAEEKLRAIAINEIEKSTYMPSMGKFNEPNIKFGISLIGSNDTDSVAKTIEKLFYSRIQ</sequence>
<evidence type="ECO:0000256" key="3">
    <source>
        <dbReference type="ARBA" id="ARBA00022989"/>
    </source>
</evidence>
<dbReference type="EMBL" id="PVXQ01000003">
    <property type="protein sequence ID" value="PRR84055.1"/>
    <property type="molecule type" value="Genomic_DNA"/>
</dbReference>
<evidence type="ECO:0000256" key="2">
    <source>
        <dbReference type="ARBA" id="ARBA00022692"/>
    </source>
</evidence>
<keyword evidence="4 5" id="KW-0472">Membrane</keyword>
<dbReference type="Pfam" id="PF13515">
    <property type="entry name" value="FUSC_2"/>
    <property type="match status" value="1"/>
</dbReference>
<dbReference type="PANTHER" id="PTHR10000:SF8">
    <property type="entry name" value="HAD SUPERFAMILY HYDROLASE-LIKE, TYPE 3"/>
    <property type="match status" value="1"/>
</dbReference>
<keyword evidence="7" id="KW-0378">Hydrolase</keyword>
<dbReference type="NCBIfam" id="TIGR01484">
    <property type="entry name" value="HAD-SF-IIB"/>
    <property type="match status" value="1"/>
</dbReference>
<dbReference type="InterPro" id="IPR049453">
    <property type="entry name" value="Memb_transporter_dom"/>
</dbReference>
<organism evidence="7 8">
    <name type="scientific">Clostridium vincentii</name>
    <dbReference type="NCBI Taxonomy" id="52704"/>
    <lineage>
        <taxon>Bacteria</taxon>
        <taxon>Bacillati</taxon>
        <taxon>Bacillota</taxon>
        <taxon>Clostridia</taxon>
        <taxon>Eubacteriales</taxon>
        <taxon>Clostridiaceae</taxon>
        <taxon>Clostridium</taxon>
    </lineage>
</organism>
<keyword evidence="3 5" id="KW-1133">Transmembrane helix</keyword>
<proteinExistence type="predicted"/>
<keyword evidence="2 5" id="KW-0812">Transmembrane</keyword>
<dbReference type="Gene3D" id="3.40.50.1000">
    <property type="entry name" value="HAD superfamily/HAD-like"/>
    <property type="match status" value="1"/>
</dbReference>
<dbReference type="AlphaFoldDB" id="A0A2T0BJI5"/>
<dbReference type="GO" id="GO:0000287">
    <property type="term" value="F:magnesium ion binding"/>
    <property type="evidence" value="ECO:0007669"/>
    <property type="project" value="TreeGrafter"/>
</dbReference>
<feature type="transmembrane region" description="Helical" evidence="5">
    <location>
        <begin position="57"/>
        <end position="77"/>
    </location>
</feature>
<dbReference type="GO" id="GO:0033883">
    <property type="term" value="F:pyridoxal phosphatase activity"/>
    <property type="evidence" value="ECO:0007669"/>
    <property type="project" value="UniProtKB-EC"/>
</dbReference>
<dbReference type="Gene3D" id="3.30.1240.10">
    <property type="match status" value="1"/>
</dbReference>
<accession>A0A2T0BJI5</accession>
<keyword evidence="8" id="KW-1185">Reference proteome</keyword>
<evidence type="ECO:0000256" key="5">
    <source>
        <dbReference type="SAM" id="Phobius"/>
    </source>
</evidence>
<protein>
    <submittedName>
        <fullName evidence="7">Pyridoxal phosphate phosphatase YigL</fullName>
        <ecNumber evidence="7">3.1.3.74</ecNumber>
    </submittedName>
</protein>
<feature type="transmembrane region" description="Helical" evidence="5">
    <location>
        <begin position="7"/>
        <end position="24"/>
    </location>
</feature>
<name>A0A2T0BJI5_9CLOT</name>
<dbReference type="Pfam" id="PF08282">
    <property type="entry name" value="Hydrolase_3"/>
    <property type="match status" value="1"/>
</dbReference>
<feature type="domain" description="Integral membrane bound transporter" evidence="6">
    <location>
        <begin position="17"/>
        <end position="148"/>
    </location>
</feature>
<evidence type="ECO:0000259" key="6">
    <source>
        <dbReference type="Pfam" id="PF13515"/>
    </source>
</evidence>
<dbReference type="PANTHER" id="PTHR10000">
    <property type="entry name" value="PHOSPHOSERINE PHOSPHATASE"/>
    <property type="match status" value="1"/>
</dbReference>
<feature type="transmembrane region" description="Helical" evidence="5">
    <location>
        <begin position="108"/>
        <end position="125"/>
    </location>
</feature>
<feature type="transmembrane region" description="Helical" evidence="5">
    <location>
        <begin position="83"/>
        <end position="101"/>
    </location>
</feature>
<dbReference type="Proteomes" id="UP000239471">
    <property type="component" value="Unassembled WGS sequence"/>
</dbReference>
<evidence type="ECO:0000313" key="8">
    <source>
        <dbReference type="Proteomes" id="UP000239471"/>
    </source>
</evidence>
<dbReference type="RefSeq" id="WP_242980519.1">
    <property type="nucleotide sequence ID" value="NZ_PVXQ01000003.1"/>
</dbReference>
<comment type="caution">
    <text evidence="7">The sequence shown here is derived from an EMBL/GenBank/DDBJ whole genome shotgun (WGS) entry which is preliminary data.</text>
</comment>
<comment type="subcellular location">
    <subcellularLocation>
        <location evidence="1">Membrane</location>
        <topology evidence="1">Multi-pass membrane protein</topology>
    </subcellularLocation>
</comment>
<dbReference type="SUPFAM" id="SSF56784">
    <property type="entry name" value="HAD-like"/>
    <property type="match status" value="1"/>
</dbReference>